<dbReference type="Gene3D" id="2.40.128.20">
    <property type="match status" value="1"/>
</dbReference>
<evidence type="ECO:0000256" key="1">
    <source>
        <dbReference type="ARBA" id="ARBA00022617"/>
    </source>
</evidence>
<dbReference type="Pfam" id="PF08768">
    <property type="entry name" value="THAP4_heme-bd"/>
    <property type="match status" value="1"/>
</dbReference>
<feature type="domain" description="THAP4-like heme-binding" evidence="6">
    <location>
        <begin position="11"/>
        <end position="165"/>
    </location>
</feature>
<comment type="similarity">
    <text evidence="5">Belongs to the nitrobindin family.</text>
</comment>
<evidence type="ECO:0000259" key="6">
    <source>
        <dbReference type="Pfam" id="PF08768"/>
    </source>
</evidence>
<evidence type="ECO:0000313" key="7">
    <source>
        <dbReference type="EMBL" id="QUR67061.1"/>
    </source>
</evidence>
<keyword evidence="2 5" id="KW-0479">Metal-binding</keyword>
<dbReference type="GO" id="GO:0046872">
    <property type="term" value="F:metal ion binding"/>
    <property type="evidence" value="ECO:0007669"/>
    <property type="project" value="UniProtKB-KW"/>
</dbReference>
<dbReference type="GO" id="GO:0062213">
    <property type="term" value="F:peroxynitrite isomerase activity"/>
    <property type="evidence" value="ECO:0007669"/>
    <property type="project" value="UniProtKB-UniRule"/>
</dbReference>
<name>A0A975PWC3_9MYCO</name>
<evidence type="ECO:0000313" key="8">
    <source>
        <dbReference type="Proteomes" id="UP000682202"/>
    </source>
</evidence>
<dbReference type="InterPro" id="IPR054873">
    <property type="entry name" value="PeroxynitIsom"/>
</dbReference>
<dbReference type="KEGG" id="mspg:F6B93_08085"/>
<feature type="binding site" evidence="5">
    <location>
        <position position="32"/>
    </location>
    <ligand>
        <name>heme b</name>
        <dbReference type="ChEBI" id="CHEBI:60344"/>
    </ligand>
</feature>
<proteinExistence type="inferred from homology"/>
<keyword evidence="3 5" id="KW-0408">Iron</keyword>
<keyword evidence="8" id="KW-1185">Reference proteome</keyword>
<dbReference type="NCBIfam" id="NF045819">
    <property type="entry name" value="PeroxynitIsom"/>
    <property type="match status" value="1"/>
</dbReference>
<sequence length="167" mass="17734">MNRGGPDLHPDLAALAPLLGTWAGRGTGKYPTIQPFEYLEEVVFSHVGKPFLAYTQKTRAVADGKPLHAEAGYCRVPGPGRVELVLAHPSGITEIEVGTYSVNAEVIELELSTSSTGGIGLSPTAKEVTALGRRISVEGDELSYSVQMGAVGQPLQDHLAAVLRRRC</sequence>
<keyword evidence="1 5" id="KW-0349">Heme</keyword>
<comment type="pathway">
    <text evidence="5">Nitrogen metabolism.</text>
</comment>
<feature type="binding site" description="axial binding residue" evidence="5">
    <location>
        <position position="158"/>
    </location>
    <ligand>
        <name>heme b</name>
        <dbReference type="ChEBI" id="CHEBI:60344"/>
    </ligand>
    <ligandPart>
        <name>Fe</name>
        <dbReference type="ChEBI" id="CHEBI:18248"/>
    </ligandPart>
</feature>
<organism evidence="7 8">
    <name type="scientific">Mycobacterium spongiae</name>
    <dbReference type="NCBI Taxonomy" id="886343"/>
    <lineage>
        <taxon>Bacteria</taxon>
        <taxon>Bacillati</taxon>
        <taxon>Actinomycetota</taxon>
        <taxon>Actinomycetes</taxon>
        <taxon>Mycobacteriales</taxon>
        <taxon>Mycobacteriaceae</taxon>
        <taxon>Mycobacterium</taxon>
    </lineage>
</organism>
<dbReference type="SUPFAM" id="SSF50814">
    <property type="entry name" value="Lipocalins"/>
    <property type="match status" value="1"/>
</dbReference>
<dbReference type="EC" id="5.99.-.-" evidence="5"/>
<evidence type="ECO:0000256" key="4">
    <source>
        <dbReference type="ARBA" id="ARBA00023235"/>
    </source>
</evidence>
<comment type="domain">
    <text evidence="5">Forms a 10-stranded antiparallel beta-barrel structure able to accommodate a hydrophobic ligand in its interior. In fact, this fold hosts the heme group, which is located in a wide surface cleft.</text>
</comment>
<dbReference type="PANTHER" id="PTHR15854:SF4">
    <property type="entry name" value="PEROXYNITRITE ISOMERASE THAP4"/>
    <property type="match status" value="1"/>
</dbReference>
<dbReference type="HAMAP" id="MF_01297">
    <property type="entry name" value="nitrobindin"/>
    <property type="match status" value="1"/>
</dbReference>
<evidence type="ECO:0000256" key="5">
    <source>
        <dbReference type="HAMAP-Rule" id="MF_01297"/>
    </source>
</evidence>
<feature type="binding site" evidence="5">
    <location>
        <position position="126"/>
    </location>
    <ligand>
        <name>heme b</name>
        <dbReference type="ChEBI" id="CHEBI:60344"/>
    </ligand>
</feature>
<protein>
    <recommendedName>
        <fullName evidence="5">Peroxynitrite isomerase</fullName>
        <ecNumber evidence="5">5.99.-.-</ecNumber>
    </recommendedName>
    <alternativeName>
        <fullName evidence="5">Ferric nitrobindin</fullName>
        <shortName evidence="5">Nb(III)</shortName>
    </alternativeName>
</protein>
<dbReference type="RefSeq" id="WP_211698631.1">
    <property type="nucleotide sequence ID" value="NZ_CP046600.1"/>
</dbReference>
<dbReference type="AlphaFoldDB" id="A0A975PWC3"/>
<accession>A0A975PWC3</accession>
<evidence type="ECO:0000256" key="3">
    <source>
        <dbReference type="ARBA" id="ARBA00023004"/>
    </source>
</evidence>
<evidence type="ECO:0000256" key="2">
    <source>
        <dbReference type="ARBA" id="ARBA00022723"/>
    </source>
</evidence>
<dbReference type="InterPro" id="IPR045165">
    <property type="entry name" value="Nitrobindin"/>
</dbReference>
<dbReference type="InterPro" id="IPR022939">
    <property type="entry name" value="Nb(III)_bact/plant"/>
</dbReference>
<comment type="cofactor">
    <cofactor evidence="5">
        <name>heme b</name>
        <dbReference type="ChEBI" id="CHEBI:60344"/>
    </cofactor>
    <text evidence="5">Binds 1 heme b group per subunit, that coordinates a highly solvent-exposed Fe(III) atom.</text>
</comment>
<comment type="function">
    <text evidence="5">Heme-binding protein able to scavenge peroxynitrite and to protect free L-tyrosine against peroxynitrite-mediated nitration, by acting as a peroxynitrite isomerase that converts peroxynitrite to nitrate. Therefore, this protein likely plays a role in peroxynitrite sensing and in the detoxification of reactive nitrogen and oxygen species (RNS and ROS, respectively). Is able to bind nitric oxide (NO) in vitro, but may act as a sensor of peroxynitrite levels in vivo.</text>
</comment>
<dbReference type="InterPro" id="IPR014878">
    <property type="entry name" value="THAP4-like_heme-bd"/>
</dbReference>
<dbReference type="CDD" id="cd07828">
    <property type="entry name" value="lipocalin_heme-bd-THAP4-like"/>
    <property type="match status" value="1"/>
</dbReference>
<dbReference type="InterPro" id="IPR012674">
    <property type="entry name" value="Calycin"/>
</dbReference>
<dbReference type="Proteomes" id="UP000682202">
    <property type="component" value="Chromosome"/>
</dbReference>
<dbReference type="PANTHER" id="PTHR15854">
    <property type="entry name" value="THAP4 PROTEIN"/>
    <property type="match status" value="1"/>
</dbReference>
<dbReference type="EMBL" id="CP046600">
    <property type="protein sequence ID" value="QUR67061.1"/>
    <property type="molecule type" value="Genomic_DNA"/>
</dbReference>
<dbReference type="GO" id="GO:0020037">
    <property type="term" value="F:heme binding"/>
    <property type="evidence" value="ECO:0007669"/>
    <property type="project" value="UniProtKB-UniRule"/>
</dbReference>
<comment type="catalytic activity">
    <reaction evidence="5">
        <text>peroxynitrite = nitrate</text>
        <dbReference type="Rhea" id="RHEA:63116"/>
        <dbReference type="ChEBI" id="CHEBI:17632"/>
        <dbReference type="ChEBI" id="CHEBI:25941"/>
    </reaction>
</comment>
<keyword evidence="4 5" id="KW-0413">Isomerase</keyword>
<feature type="short sequence motif" description="GXWXGXG" evidence="5">
    <location>
        <begin position="20"/>
        <end position="26"/>
    </location>
</feature>
<reference evidence="7" key="1">
    <citation type="submission" date="2019-12" db="EMBL/GenBank/DDBJ databases">
        <title>Mycobacterium spongiae sp. nov.</title>
        <authorList>
            <person name="Stinear T."/>
        </authorList>
    </citation>
    <scope>NUCLEOTIDE SEQUENCE</scope>
    <source>
        <strain evidence="7">FSD4b-SM</strain>
    </source>
</reference>
<gene>
    <name evidence="7" type="ORF">F6B93_08085</name>
</gene>